<dbReference type="RefSeq" id="WP_012448871.1">
    <property type="nucleotide sequence ID" value="NC_010718.1"/>
</dbReference>
<dbReference type="InterPro" id="IPR027256">
    <property type="entry name" value="P-typ_ATPase_IB"/>
</dbReference>
<dbReference type="Gene3D" id="3.40.50.1000">
    <property type="entry name" value="HAD superfamily/HAD-like"/>
    <property type="match status" value="1"/>
</dbReference>
<proteinExistence type="inferred from homology"/>
<protein>
    <recommendedName>
        <fullName evidence="9">Cd(2+)-exporting ATPase</fullName>
        <ecNumber evidence="9">7.2.2.21</ecNumber>
    </recommendedName>
</protein>
<sequence>MKYYLRGLDCPSCAAKIERKLNNLNPNPNQEININLNNNTVELDPELYEEAQKIVDDIEPGVKLIPKENNKEQPHNNYEDDHSSNLKQEYLKIIISLGLLIFGFIFREELQNTPWAIADYSVFLIAYFLVGGHVVISAVKNLVRRDIFNEKFLMTIATLGAILIQELPEAVAVMLFYAVGELFQDLAVNKSRRSISSLLDLRPEFANLITEKGTEQVSPEQVTPGDVIEIYPGERIPLDGKVLSGESYINASALTGESVPESVGPGEQVMAGTINENNLLRVQVTKEFNNSSVAKIFDLVEKAAERKAPTEKFITTFAAWYTPVVVGGAAVLATIPPLLIPGAEFSEWIYRALILLVISCPCALVLSIPLGYFGGIGGASRGGILVKGANFLDALIDADTVVFDKTGTLTEGTFQVVKINPKNGFSDQELLNYASTAEIYSNHPIARSILHEAKHKFNFSREELKAKVLKQREDKGFGVKTTLSDGSVILAGSEKLLTKESINMDLTDEKDNGETIVHVAVDDKYVGYLILDDEIKADAAEIVAKLKAKGVSHTVMLSGDEEQTAKRVAKQLNIDKYYAGLLPEEKIEIMDELIANKTGDEKILYVGDGINDAPVITRADVGIAMGALGTDAAIEAADIVLMDDNLDKIPLSLDVARKTRRIVLQNIVFALGVKAAFVSLGALGMATMWGAIFADVGVALLAVFNSTRALRTPGKLSQYNSDSE</sequence>
<accession>B2A186</accession>
<evidence type="ECO:0000256" key="3">
    <source>
        <dbReference type="ARBA" id="ARBA00022539"/>
    </source>
</evidence>
<dbReference type="SFLD" id="SFLDF00027">
    <property type="entry name" value="p-type_atpase"/>
    <property type="match status" value="1"/>
</dbReference>
<keyword evidence="4 11" id="KW-0812">Transmembrane</keyword>
<dbReference type="HOGENOM" id="CLU_001771_6_2_9"/>
<keyword evidence="5 11" id="KW-0479">Metal-binding</keyword>
<evidence type="ECO:0000256" key="9">
    <source>
        <dbReference type="ARBA" id="ARBA00039103"/>
    </source>
</evidence>
<dbReference type="FunFam" id="2.70.150.10:FF:000002">
    <property type="entry name" value="Copper-transporting ATPase 1, putative"/>
    <property type="match status" value="1"/>
</dbReference>
<dbReference type="Gene3D" id="3.30.70.100">
    <property type="match status" value="1"/>
</dbReference>
<dbReference type="Gene3D" id="2.70.150.10">
    <property type="entry name" value="Calcium-transporting ATPase, cytoplasmic transduction domain A"/>
    <property type="match status" value="1"/>
</dbReference>
<dbReference type="SUPFAM" id="SSF56784">
    <property type="entry name" value="HAD-like"/>
    <property type="match status" value="1"/>
</dbReference>
<keyword evidence="11" id="KW-0547">Nucleotide-binding</keyword>
<dbReference type="PROSITE" id="PS00154">
    <property type="entry name" value="ATPASE_E1_E2"/>
    <property type="match status" value="1"/>
</dbReference>
<feature type="transmembrane region" description="Helical" evidence="11">
    <location>
        <begin position="662"/>
        <end position="682"/>
    </location>
</feature>
<dbReference type="InterPro" id="IPR051014">
    <property type="entry name" value="Cation_Transport_ATPase_IB"/>
</dbReference>
<dbReference type="PRINTS" id="PR00941">
    <property type="entry name" value="CDATPASE"/>
</dbReference>
<dbReference type="InterPro" id="IPR008250">
    <property type="entry name" value="ATPase_P-typ_transduc_dom_A_sf"/>
</dbReference>
<dbReference type="InterPro" id="IPR059000">
    <property type="entry name" value="ATPase_P-type_domA"/>
</dbReference>
<evidence type="ECO:0000313" key="14">
    <source>
        <dbReference type="Proteomes" id="UP000001683"/>
    </source>
</evidence>
<evidence type="ECO:0000256" key="11">
    <source>
        <dbReference type="RuleBase" id="RU362081"/>
    </source>
</evidence>
<evidence type="ECO:0000256" key="5">
    <source>
        <dbReference type="ARBA" id="ARBA00022723"/>
    </source>
</evidence>
<feature type="domain" description="P-type ATPase A" evidence="12">
    <location>
        <begin position="201"/>
        <end position="301"/>
    </location>
</feature>
<keyword evidence="7 11" id="KW-1133">Transmembrane helix</keyword>
<evidence type="ECO:0000256" key="10">
    <source>
        <dbReference type="ARBA" id="ARBA00049338"/>
    </source>
</evidence>
<dbReference type="SFLD" id="SFLDS00003">
    <property type="entry name" value="Haloacid_Dehalogenase"/>
    <property type="match status" value="1"/>
</dbReference>
<dbReference type="InterPro" id="IPR036163">
    <property type="entry name" value="HMA_dom_sf"/>
</dbReference>
<dbReference type="InterPro" id="IPR023299">
    <property type="entry name" value="ATPase_P-typ_cyto_dom_N"/>
</dbReference>
<dbReference type="InterPro" id="IPR018303">
    <property type="entry name" value="ATPase_P-typ_P_site"/>
</dbReference>
<dbReference type="GO" id="GO:0005524">
    <property type="term" value="F:ATP binding"/>
    <property type="evidence" value="ECO:0007669"/>
    <property type="project" value="UniProtKB-UniRule"/>
</dbReference>
<dbReference type="GO" id="GO:0008551">
    <property type="term" value="F:P-type cadmium transporter activity"/>
    <property type="evidence" value="ECO:0007669"/>
    <property type="project" value="UniProtKB-EC"/>
</dbReference>
<keyword evidence="8 11" id="KW-0472">Membrane</keyword>
<gene>
    <name evidence="13" type="ordered locus">Nther_2462</name>
</gene>
<dbReference type="EC" id="7.2.2.21" evidence="9"/>
<dbReference type="PRINTS" id="PR00119">
    <property type="entry name" value="CATATPASE"/>
</dbReference>
<comment type="catalytic activity">
    <reaction evidence="10">
        <text>Cd(2+)(in) + ATP + H2O = Cd(2+)(out) + ADP + phosphate + H(+)</text>
        <dbReference type="Rhea" id="RHEA:12132"/>
        <dbReference type="ChEBI" id="CHEBI:15377"/>
        <dbReference type="ChEBI" id="CHEBI:15378"/>
        <dbReference type="ChEBI" id="CHEBI:30616"/>
        <dbReference type="ChEBI" id="CHEBI:43474"/>
        <dbReference type="ChEBI" id="CHEBI:48775"/>
        <dbReference type="ChEBI" id="CHEBI:456216"/>
        <dbReference type="EC" id="7.2.2.21"/>
    </reaction>
</comment>
<evidence type="ECO:0000256" key="8">
    <source>
        <dbReference type="ARBA" id="ARBA00023136"/>
    </source>
</evidence>
<dbReference type="SFLD" id="SFLDG00002">
    <property type="entry name" value="C1.7:_P-type_atpase_like"/>
    <property type="match status" value="1"/>
</dbReference>
<keyword evidence="3" id="KW-0104">Cadmium</keyword>
<evidence type="ECO:0000259" key="12">
    <source>
        <dbReference type="Pfam" id="PF00122"/>
    </source>
</evidence>
<dbReference type="NCBIfam" id="TIGR01525">
    <property type="entry name" value="ATPase-IB_hvy"/>
    <property type="match status" value="1"/>
</dbReference>
<dbReference type="SUPFAM" id="SSF55008">
    <property type="entry name" value="HMA, heavy metal-associated domain"/>
    <property type="match status" value="1"/>
</dbReference>
<dbReference type="Proteomes" id="UP000001683">
    <property type="component" value="Chromosome"/>
</dbReference>
<evidence type="ECO:0000313" key="13">
    <source>
        <dbReference type="EMBL" id="ACB86027.1"/>
    </source>
</evidence>
<keyword evidence="6" id="KW-1278">Translocase</keyword>
<dbReference type="Gene3D" id="3.40.1110.10">
    <property type="entry name" value="Calcium-transporting ATPase, cytoplasmic domain N"/>
    <property type="match status" value="1"/>
</dbReference>
<dbReference type="InterPro" id="IPR001757">
    <property type="entry name" value="P_typ_ATPase"/>
</dbReference>
<evidence type="ECO:0000256" key="4">
    <source>
        <dbReference type="ARBA" id="ARBA00022692"/>
    </source>
</evidence>
<dbReference type="Pfam" id="PF00702">
    <property type="entry name" value="Hydrolase"/>
    <property type="match status" value="1"/>
</dbReference>
<organism evidence="13 14">
    <name type="scientific">Natranaerobius thermophilus (strain ATCC BAA-1301 / DSM 18059 / JW/NM-WN-LF)</name>
    <dbReference type="NCBI Taxonomy" id="457570"/>
    <lineage>
        <taxon>Bacteria</taxon>
        <taxon>Bacillati</taxon>
        <taxon>Bacillota</taxon>
        <taxon>Clostridia</taxon>
        <taxon>Natranaerobiales</taxon>
        <taxon>Natranaerobiaceae</taxon>
        <taxon>Natranaerobius</taxon>
    </lineage>
</organism>
<feature type="transmembrane region" description="Helical" evidence="11">
    <location>
        <begin position="313"/>
        <end position="336"/>
    </location>
</feature>
<dbReference type="InParanoid" id="B2A186"/>
<dbReference type="InterPro" id="IPR023214">
    <property type="entry name" value="HAD_sf"/>
</dbReference>
<feature type="transmembrane region" description="Helical" evidence="11">
    <location>
        <begin position="113"/>
        <end position="136"/>
    </location>
</feature>
<dbReference type="AlphaFoldDB" id="B2A186"/>
<keyword evidence="11" id="KW-1003">Cell membrane</keyword>
<dbReference type="SUPFAM" id="SSF81665">
    <property type="entry name" value="Calcium ATPase, transmembrane domain M"/>
    <property type="match status" value="1"/>
</dbReference>
<reference evidence="13 14" key="1">
    <citation type="submission" date="2008-04" db="EMBL/GenBank/DDBJ databases">
        <title>Complete sequence of chromosome of Natranaerobius thermophilus JW/NM-WN-LF.</title>
        <authorList>
            <consortium name="US DOE Joint Genome Institute"/>
            <person name="Copeland A."/>
            <person name="Lucas S."/>
            <person name="Lapidus A."/>
            <person name="Glavina del Rio T."/>
            <person name="Dalin E."/>
            <person name="Tice H."/>
            <person name="Bruce D."/>
            <person name="Goodwin L."/>
            <person name="Pitluck S."/>
            <person name="Chertkov O."/>
            <person name="Brettin T."/>
            <person name="Detter J.C."/>
            <person name="Han C."/>
            <person name="Kuske C.R."/>
            <person name="Schmutz J."/>
            <person name="Larimer F."/>
            <person name="Land M."/>
            <person name="Hauser L."/>
            <person name="Kyrpides N."/>
            <person name="Lykidis A."/>
            <person name="Mesbah N.M."/>
            <person name="Wiegel J."/>
        </authorList>
    </citation>
    <scope>NUCLEOTIDE SEQUENCE [LARGE SCALE GENOMIC DNA]</scope>
    <source>
        <strain evidence="14">ATCC BAA-1301 / DSM 18059 / JW/NM-WN-LF</strain>
    </source>
</reference>
<dbReference type="eggNOG" id="COG2217">
    <property type="taxonomic scope" value="Bacteria"/>
</dbReference>
<keyword evidence="14" id="KW-1185">Reference proteome</keyword>
<feature type="transmembrane region" description="Helical" evidence="11">
    <location>
        <begin position="348"/>
        <end position="373"/>
    </location>
</feature>
<name>B2A186_NATTJ</name>
<dbReference type="GO" id="GO:0016887">
    <property type="term" value="F:ATP hydrolysis activity"/>
    <property type="evidence" value="ECO:0007669"/>
    <property type="project" value="InterPro"/>
</dbReference>
<evidence type="ECO:0000256" key="2">
    <source>
        <dbReference type="ARBA" id="ARBA00006024"/>
    </source>
</evidence>
<dbReference type="Pfam" id="PF00122">
    <property type="entry name" value="E1-E2_ATPase"/>
    <property type="match status" value="1"/>
</dbReference>
<dbReference type="GO" id="GO:0046872">
    <property type="term" value="F:metal ion binding"/>
    <property type="evidence" value="ECO:0007669"/>
    <property type="project" value="UniProtKB-KW"/>
</dbReference>
<dbReference type="EMBL" id="CP001034">
    <property type="protein sequence ID" value="ACB86027.1"/>
    <property type="molecule type" value="Genomic_DNA"/>
</dbReference>
<dbReference type="InterPro" id="IPR023298">
    <property type="entry name" value="ATPase_P-typ_TM_dom_sf"/>
</dbReference>
<reference evidence="13 14" key="2">
    <citation type="journal article" date="2011" name="J. Bacteriol.">
        <title>Complete genome sequence of the anaerobic, halophilic alkalithermophile Natranaerobius thermophilus JW/NM-WN-LF.</title>
        <authorList>
            <person name="Zhao B."/>
            <person name="Mesbah N.M."/>
            <person name="Dalin E."/>
            <person name="Goodwin L."/>
            <person name="Nolan M."/>
            <person name="Pitluck S."/>
            <person name="Chertkov O."/>
            <person name="Brettin T.S."/>
            <person name="Han J."/>
            <person name="Larimer F.W."/>
            <person name="Land M.L."/>
            <person name="Hauser L."/>
            <person name="Kyrpides N."/>
            <person name="Wiegel J."/>
        </authorList>
    </citation>
    <scope>NUCLEOTIDE SEQUENCE [LARGE SCALE GENOMIC DNA]</scope>
    <source>
        <strain evidence="14">ATCC BAA-1301 / DSM 18059 / JW/NM-WN-LF</strain>
    </source>
</reference>
<keyword evidence="11" id="KW-0067">ATP-binding</keyword>
<dbReference type="InterPro" id="IPR044492">
    <property type="entry name" value="P_typ_ATPase_HD_dom"/>
</dbReference>
<feature type="transmembrane region" description="Helical" evidence="11">
    <location>
        <begin position="90"/>
        <end position="107"/>
    </location>
</feature>
<dbReference type="KEGG" id="nth:Nther_2462"/>
<dbReference type="SUPFAM" id="SSF81653">
    <property type="entry name" value="Calcium ATPase, transduction domain A"/>
    <property type="match status" value="1"/>
</dbReference>
<dbReference type="STRING" id="457570.Nther_2462"/>
<comment type="subcellular location">
    <subcellularLocation>
        <location evidence="1">Cell membrane</location>
        <topology evidence="1">Multi-pass membrane protein</topology>
    </subcellularLocation>
</comment>
<dbReference type="InterPro" id="IPR036412">
    <property type="entry name" value="HAD-like_sf"/>
</dbReference>
<dbReference type="PANTHER" id="PTHR48085:SF5">
    <property type="entry name" value="CADMIUM_ZINC-TRANSPORTING ATPASE HMA4-RELATED"/>
    <property type="match status" value="1"/>
</dbReference>
<dbReference type="PANTHER" id="PTHR48085">
    <property type="entry name" value="CADMIUM/ZINC-TRANSPORTING ATPASE HMA2-RELATED"/>
    <property type="match status" value="1"/>
</dbReference>
<dbReference type="GO" id="GO:0005886">
    <property type="term" value="C:plasma membrane"/>
    <property type="evidence" value="ECO:0007669"/>
    <property type="project" value="UniProtKB-SubCell"/>
</dbReference>
<dbReference type="FunCoup" id="B2A186">
    <property type="interactions" value="18"/>
</dbReference>
<evidence type="ECO:0000256" key="1">
    <source>
        <dbReference type="ARBA" id="ARBA00004651"/>
    </source>
</evidence>
<dbReference type="OrthoDB" id="9813266at2"/>
<evidence type="ECO:0000256" key="7">
    <source>
        <dbReference type="ARBA" id="ARBA00022989"/>
    </source>
</evidence>
<evidence type="ECO:0000256" key="6">
    <source>
        <dbReference type="ARBA" id="ARBA00022967"/>
    </source>
</evidence>
<comment type="similarity">
    <text evidence="2 11">Belongs to the cation transport ATPase (P-type) (TC 3.A.3) family. Type IB subfamily.</text>
</comment>
<dbReference type="NCBIfam" id="TIGR01494">
    <property type="entry name" value="ATPase_P-type"/>
    <property type="match status" value="1"/>
</dbReference>